<feature type="transmembrane region" description="Helical" evidence="1">
    <location>
        <begin position="6"/>
        <end position="27"/>
    </location>
</feature>
<dbReference type="EMBL" id="CP016809">
    <property type="protein sequence ID" value="ANY73891.1"/>
    <property type="molecule type" value="Genomic_DNA"/>
</dbReference>
<keyword evidence="1" id="KW-1133">Transmembrane helix</keyword>
<gene>
    <name evidence="2" type="ORF">BBD41_15610</name>
</gene>
<keyword evidence="1" id="KW-0472">Membrane</keyword>
<dbReference type="AlphaFoldDB" id="A0A1B2E1T6"/>
<proteinExistence type="predicted"/>
<sequence length="210" mass="24401">MKKRYLLKWIIITTVLVLISNLLQFVVSNRVGGDKLPVTSQPIHDNNNSYNIFTDYSSRIQSTYRLLLELENDKYSKTNDAFLLSQGFLIGNSTDYYSNLEVLIQGLDSNEYNHELHNIVETNKNLQTMIYKLNRYFFTQRDNAKLPDNWEKIKELLAKISTQLTSESTKDVSLYNITSYPKEFVAQSEYATALSNLNKDIFEVKDLIDN</sequence>
<dbReference type="RefSeq" id="WP_099478145.1">
    <property type="nucleotide sequence ID" value="NZ_CP016809.1"/>
</dbReference>
<protein>
    <submittedName>
        <fullName evidence="2">Uncharacterized protein</fullName>
    </submittedName>
</protein>
<dbReference type="GeneID" id="48309681"/>
<reference evidence="2" key="1">
    <citation type="submission" date="2016-08" db="EMBL/GenBank/DDBJ databases">
        <title>Complete Genome Seqeunce of Paenibacillus sp. nov. IHBB 9852 from high altitute lake of Indian trans-Himalayas.</title>
        <authorList>
            <person name="Kiran S."/>
            <person name="Swarnkar M.K."/>
            <person name="Rana A."/>
            <person name="Tewari R."/>
            <person name="Gulati A."/>
        </authorList>
    </citation>
    <scope>NUCLEOTIDE SEQUENCE [LARGE SCALE GENOMIC DNA]</scope>
    <source>
        <strain evidence="2">IHBB 9852</strain>
    </source>
</reference>
<evidence type="ECO:0000313" key="2">
    <source>
        <dbReference type="EMBL" id="ANY73891.1"/>
    </source>
</evidence>
<keyword evidence="1" id="KW-0812">Transmembrane</keyword>
<evidence type="ECO:0000256" key="1">
    <source>
        <dbReference type="SAM" id="Phobius"/>
    </source>
</evidence>
<name>A0A1B2E1T6_9BACL</name>
<organism evidence="2">
    <name type="scientific">Paenibacillus ihbetae</name>
    <dbReference type="NCBI Taxonomy" id="1870820"/>
    <lineage>
        <taxon>Bacteria</taxon>
        <taxon>Bacillati</taxon>
        <taxon>Bacillota</taxon>
        <taxon>Bacilli</taxon>
        <taxon>Bacillales</taxon>
        <taxon>Paenibacillaceae</taxon>
        <taxon>Paenibacillus</taxon>
    </lineage>
</organism>
<dbReference type="KEGG" id="pib:BBD41_15610"/>
<accession>A0A1B2E1T6</accession>